<dbReference type="PANTHER" id="PTHR31157:SF1">
    <property type="entry name" value="SCP DOMAIN-CONTAINING PROTEIN"/>
    <property type="match status" value="1"/>
</dbReference>
<dbReference type="PROSITE" id="PS51782">
    <property type="entry name" value="LYSM"/>
    <property type="match status" value="1"/>
</dbReference>
<dbReference type="EMBL" id="FQZV01000053">
    <property type="protein sequence ID" value="SHJ92456.1"/>
    <property type="molecule type" value="Genomic_DNA"/>
</dbReference>
<dbReference type="NCBIfam" id="TIGR02899">
    <property type="entry name" value="spore_safA"/>
    <property type="match status" value="1"/>
</dbReference>
<dbReference type="InterPro" id="IPR036779">
    <property type="entry name" value="LysM_dom_sf"/>
</dbReference>
<dbReference type="InterPro" id="IPR035940">
    <property type="entry name" value="CAP_sf"/>
</dbReference>
<dbReference type="SMART" id="SM00257">
    <property type="entry name" value="LysM"/>
    <property type="match status" value="1"/>
</dbReference>
<organism evidence="3 4">
    <name type="scientific">Geosporobacter subterraneus DSM 17957</name>
    <dbReference type="NCBI Taxonomy" id="1121919"/>
    <lineage>
        <taxon>Bacteria</taxon>
        <taxon>Bacillati</taxon>
        <taxon>Bacillota</taxon>
        <taxon>Clostridia</taxon>
        <taxon>Peptostreptococcales</taxon>
        <taxon>Thermotaleaceae</taxon>
        <taxon>Geosporobacter</taxon>
    </lineage>
</organism>
<dbReference type="Proteomes" id="UP000184536">
    <property type="component" value="Unassembled WGS sequence"/>
</dbReference>
<keyword evidence="4" id="KW-1185">Reference proteome</keyword>
<evidence type="ECO:0000313" key="4">
    <source>
        <dbReference type="Proteomes" id="UP000184536"/>
    </source>
</evidence>
<dbReference type="CDD" id="cd05379">
    <property type="entry name" value="CAP_bacterial"/>
    <property type="match status" value="1"/>
</dbReference>
<dbReference type="Gene3D" id="3.40.33.10">
    <property type="entry name" value="CAP"/>
    <property type="match status" value="1"/>
</dbReference>
<dbReference type="InterPro" id="IPR014248">
    <property type="entry name" value="Spore_coat_assembly_SafA"/>
</dbReference>
<dbReference type="AlphaFoldDB" id="A0A1M6NA51"/>
<dbReference type="SUPFAM" id="SSF54106">
    <property type="entry name" value="LysM domain"/>
    <property type="match status" value="1"/>
</dbReference>
<dbReference type="Gene3D" id="3.10.350.10">
    <property type="entry name" value="LysM domain"/>
    <property type="match status" value="1"/>
</dbReference>
<evidence type="ECO:0000256" key="1">
    <source>
        <dbReference type="SAM" id="SignalP"/>
    </source>
</evidence>
<feature type="signal peptide" evidence="1">
    <location>
        <begin position="1"/>
        <end position="24"/>
    </location>
</feature>
<name>A0A1M6NA51_9FIRM</name>
<reference evidence="4" key="1">
    <citation type="submission" date="2016-11" db="EMBL/GenBank/DDBJ databases">
        <authorList>
            <person name="Varghese N."/>
            <person name="Submissions S."/>
        </authorList>
    </citation>
    <scope>NUCLEOTIDE SEQUENCE [LARGE SCALE GENOMIC DNA]</scope>
    <source>
        <strain evidence="4">DSM 17957</strain>
    </source>
</reference>
<dbReference type="Pfam" id="PF01476">
    <property type="entry name" value="LysM"/>
    <property type="match status" value="1"/>
</dbReference>
<dbReference type="InterPro" id="IPR014044">
    <property type="entry name" value="CAP_dom"/>
</dbReference>
<dbReference type="NCBIfam" id="TIGR02909">
    <property type="entry name" value="spore_YkwD"/>
    <property type="match status" value="1"/>
</dbReference>
<dbReference type="InterPro" id="IPR018392">
    <property type="entry name" value="LysM"/>
</dbReference>
<evidence type="ECO:0000313" key="3">
    <source>
        <dbReference type="EMBL" id="SHJ92456.1"/>
    </source>
</evidence>
<feature type="domain" description="LysM" evidence="2">
    <location>
        <begin position="27"/>
        <end position="72"/>
    </location>
</feature>
<proteinExistence type="predicted"/>
<feature type="chain" id="PRO_5012997333" evidence="1">
    <location>
        <begin position="25"/>
        <end position="217"/>
    </location>
</feature>
<protein>
    <submittedName>
        <fullName evidence="3">Spore coat assembly protein SafA/uncharacterized protein, YkwD family</fullName>
    </submittedName>
</protein>
<evidence type="ECO:0000259" key="2">
    <source>
        <dbReference type="PROSITE" id="PS51782"/>
    </source>
</evidence>
<gene>
    <name evidence="3" type="ORF">SAMN02745975_03243</name>
</gene>
<dbReference type="PANTHER" id="PTHR31157">
    <property type="entry name" value="SCP DOMAIN-CONTAINING PROTEIN"/>
    <property type="match status" value="1"/>
</dbReference>
<dbReference type="STRING" id="1121919.SAMN02745975_03243"/>
<dbReference type="SUPFAM" id="SSF55797">
    <property type="entry name" value="PR-1-like"/>
    <property type="match status" value="1"/>
</dbReference>
<dbReference type="OrthoDB" id="9783944at2"/>
<sequence length="217" mass="24056">MKKLIIASLLAFPLLTIPLTQVRAAGTVYTVQSGDTMYKIATRYGVDLRTLLNSNTQISNPNMIWSGMRLNIPSTAATQPVTTTPTTDTARRFEQEVVRLVNVERSKAGLKPLAENTALSNVARAKSVDMRDKGYFSHTSPTYGSPFDMMKKFGIKYSYAGENIAMGQKTPEEVMRGWMNSPGHRQNILSPNFTQIGVGYTVSGKGTTYWTQMFIKP</sequence>
<dbReference type="Pfam" id="PF00188">
    <property type="entry name" value="CAP"/>
    <property type="match status" value="1"/>
</dbReference>
<dbReference type="InterPro" id="IPR014258">
    <property type="entry name" value="CAP_domain_YkwD-like"/>
</dbReference>
<dbReference type="CDD" id="cd00118">
    <property type="entry name" value="LysM"/>
    <property type="match status" value="1"/>
</dbReference>
<accession>A0A1M6NA51</accession>
<keyword evidence="1" id="KW-0732">Signal</keyword>
<dbReference type="RefSeq" id="WP_110942253.1">
    <property type="nucleotide sequence ID" value="NZ_FQZV01000053.1"/>
</dbReference>